<feature type="signal peptide" evidence="1">
    <location>
        <begin position="1"/>
        <end position="18"/>
    </location>
</feature>
<dbReference type="PIRSF" id="PIRSF031982">
    <property type="entry name" value="UCP031982_abhydr"/>
    <property type="match status" value="1"/>
</dbReference>
<protein>
    <submittedName>
        <fullName evidence="2">Alpha/beta hydrolase family protein</fullName>
    </submittedName>
</protein>
<gene>
    <name evidence="2" type="ORF">ROJ8625_00295</name>
</gene>
<keyword evidence="1" id="KW-0732">Signal</keyword>
<dbReference type="AlphaFoldDB" id="A0A1X6Y6A4"/>
<name>A0A1X6Y6A4_9RHOB</name>
<evidence type="ECO:0000256" key="1">
    <source>
        <dbReference type="SAM" id="SignalP"/>
    </source>
</evidence>
<keyword evidence="3" id="KW-1185">Reference proteome</keyword>
<accession>A0A1X6Y6A4</accession>
<evidence type="ECO:0000313" key="3">
    <source>
        <dbReference type="Proteomes" id="UP000193570"/>
    </source>
</evidence>
<evidence type="ECO:0000313" key="2">
    <source>
        <dbReference type="EMBL" id="SLN11802.1"/>
    </source>
</evidence>
<dbReference type="SUPFAM" id="SSF53474">
    <property type="entry name" value="alpha/beta-Hydrolases"/>
    <property type="match status" value="1"/>
</dbReference>
<proteinExistence type="predicted"/>
<dbReference type="Proteomes" id="UP000193570">
    <property type="component" value="Unassembled WGS sequence"/>
</dbReference>
<dbReference type="EMBL" id="FWFK01000001">
    <property type="protein sequence ID" value="SLN11802.1"/>
    <property type="molecule type" value="Genomic_DNA"/>
</dbReference>
<keyword evidence="2" id="KW-0378">Hydrolase</keyword>
<organism evidence="2 3">
    <name type="scientific">Roseivivax jejudonensis</name>
    <dbReference type="NCBI Taxonomy" id="1529041"/>
    <lineage>
        <taxon>Bacteria</taxon>
        <taxon>Pseudomonadati</taxon>
        <taxon>Pseudomonadota</taxon>
        <taxon>Alphaproteobacteria</taxon>
        <taxon>Rhodobacterales</taxon>
        <taxon>Roseobacteraceae</taxon>
        <taxon>Roseivivax</taxon>
    </lineage>
</organism>
<sequence length="324" mass="33149">MRVVLTLSLAIAAAPCLAETAAGIAYLSDTAVAARPLSLSIWYPSSEDASATVGGNAVFKGAPAAPGASLPGAELPLVALSHGGLRSAADSGAWLAASMAQAGFIVVEVNAPRPVDAATALDEIWRRPQDIRRTLDLLLDDETWAARIDEDRIAVAGFALGATAALSVAGADLHTERYTRACDNTDGGAEAPDCGWFAAQGVALSDTSKDGLASLTADPRVTSVIALKPEYSAAVGPVPADVSELAIYLGGVPDASDALPRTRSVTISGSSGFDAFSVCTDAGPDLLREEGGDLRLCGASDGSRSIVHRSITETIVSFLRDDID</sequence>
<reference evidence="2 3" key="1">
    <citation type="submission" date="2017-03" db="EMBL/GenBank/DDBJ databases">
        <authorList>
            <person name="Afonso C.L."/>
            <person name="Miller P.J."/>
            <person name="Scott M.A."/>
            <person name="Spackman E."/>
            <person name="Goraichik I."/>
            <person name="Dimitrov K.M."/>
            <person name="Suarez D.L."/>
            <person name="Swayne D.E."/>
        </authorList>
    </citation>
    <scope>NUCLEOTIDE SEQUENCE [LARGE SCALE GENOMIC DNA]</scope>
    <source>
        <strain evidence="2 3">CECT 8625</strain>
    </source>
</reference>
<dbReference type="Gene3D" id="3.40.50.1820">
    <property type="entry name" value="alpha/beta hydrolase"/>
    <property type="match status" value="1"/>
</dbReference>
<dbReference type="OrthoDB" id="9814760at2"/>
<dbReference type="InterPro" id="IPR016986">
    <property type="entry name" value="UCP031982_abhydr"/>
</dbReference>
<dbReference type="InterPro" id="IPR029058">
    <property type="entry name" value="AB_hydrolase_fold"/>
</dbReference>
<feature type="chain" id="PRO_5013390082" evidence="1">
    <location>
        <begin position="19"/>
        <end position="324"/>
    </location>
</feature>
<dbReference type="RefSeq" id="WP_085790074.1">
    <property type="nucleotide sequence ID" value="NZ_FWFK01000001.1"/>
</dbReference>
<dbReference type="GO" id="GO:0016787">
    <property type="term" value="F:hydrolase activity"/>
    <property type="evidence" value="ECO:0007669"/>
    <property type="project" value="UniProtKB-KW"/>
</dbReference>